<keyword evidence="2" id="KW-1185">Reference proteome</keyword>
<evidence type="ECO:0000313" key="2">
    <source>
        <dbReference type="Proteomes" id="UP000308600"/>
    </source>
</evidence>
<sequence>MEVGCWLVLSAQQPNTNEQPIHYASPKFRAEARDDANEICTAFSRATSALTMARRQTAADLAKRLNDVQELKDKVQEDNAHLRRILQDLGVDLNAAASRSSGDGAE</sequence>
<organism evidence="1 2">
    <name type="scientific">Pluteus cervinus</name>
    <dbReference type="NCBI Taxonomy" id="181527"/>
    <lineage>
        <taxon>Eukaryota</taxon>
        <taxon>Fungi</taxon>
        <taxon>Dikarya</taxon>
        <taxon>Basidiomycota</taxon>
        <taxon>Agaricomycotina</taxon>
        <taxon>Agaricomycetes</taxon>
        <taxon>Agaricomycetidae</taxon>
        <taxon>Agaricales</taxon>
        <taxon>Pluteineae</taxon>
        <taxon>Pluteaceae</taxon>
        <taxon>Pluteus</taxon>
    </lineage>
</organism>
<dbReference type="EMBL" id="ML209535">
    <property type="protein sequence ID" value="TFK58220.1"/>
    <property type="molecule type" value="Genomic_DNA"/>
</dbReference>
<evidence type="ECO:0000313" key="1">
    <source>
        <dbReference type="EMBL" id="TFK58220.1"/>
    </source>
</evidence>
<dbReference type="Proteomes" id="UP000308600">
    <property type="component" value="Unassembled WGS sequence"/>
</dbReference>
<reference evidence="1 2" key="1">
    <citation type="journal article" date="2019" name="Nat. Ecol. Evol.">
        <title>Megaphylogeny resolves global patterns of mushroom evolution.</title>
        <authorList>
            <person name="Varga T."/>
            <person name="Krizsan K."/>
            <person name="Foldi C."/>
            <person name="Dima B."/>
            <person name="Sanchez-Garcia M."/>
            <person name="Sanchez-Ramirez S."/>
            <person name="Szollosi G.J."/>
            <person name="Szarkandi J.G."/>
            <person name="Papp V."/>
            <person name="Albert L."/>
            <person name="Andreopoulos W."/>
            <person name="Angelini C."/>
            <person name="Antonin V."/>
            <person name="Barry K.W."/>
            <person name="Bougher N.L."/>
            <person name="Buchanan P."/>
            <person name="Buyck B."/>
            <person name="Bense V."/>
            <person name="Catcheside P."/>
            <person name="Chovatia M."/>
            <person name="Cooper J."/>
            <person name="Damon W."/>
            <person name="Desjardin D."/>
            <person name="Finy P."/>
            <person name="Geml J."/>
            <person name="Haridas S."/>
            <person name="Hughes K."/>
            <person name="Justo A."/>
            <person name="Karasinski D."/>
            <person name="Kautmanova I."/>
            <person name="Kiss B."/>
            <person name="Kocsube S."/>
            <person name="Kotiranta H."/>
            <person name="LaButti K.M."/>
            <person name="Lechner B.E."/>
            <person name="Liimatainen K."/>
            <person name="Lipzen A."/>
            <person name="Lukacs Z."/>
            <person name="Mihaltcheva S."/>
            <person name="Morgado L.N."/>
            <person name="Niskanen T."/>
            <person name="Noordeloos M.E."/>
            <person name="Ohm R.A."/>
            <person name="Ortiz-Santana B."/>
            <person name="Ovrebo C."/>
            <person name="Racz N."/>
            <person name="Riley R."/>
            <person name="Savchenko A."/>
            <person name="Shiryaev A."/>
            <person name="Soop K."/>
            <person name="Spirin V."/>
            <person name="Szebenyi C."/>
            <person name="Tomsovsky M."/>
            <person name="Tulloss R.E."/>
            <person name="Uehling J."/>
            <person name="Grigoriev I.V."/>
            <person name="Vagvolgyi C."/>
            <person name="Papp T."/>
            <person name="Martin F.M."/>
            <person name="Miettinen O."/>
            <person name="Hibbett D.S."/>
            <person name="Nagy L.G."/>
        </authorList>
    </citation>
    <scope>NUCLEOTIDE SEQUENCE [LARGE SCALE GENOMIC DNA]</scope>
    <source>
        <strain evidence="1 2">NL-1719</strain>
    </source>
</reference>
<name>A0ACD2ZYH2_9AGAR</name>
<proteinExistence type="predicted"/>
<accession>A0ACD2ZYH2</accession>
<protein>
    <submittedName>
        <fullName evidence="1">Uncharacterized protein</fullName>
    </submittedName>
</protein>
<gene>
    <name evidence="1" type="ORF">BDN72DRAFT_782378</name>
</gene>